<evidence type="ECO:0000256" key="12">
    <source>
        <dbReference type="SAM" id="Phobius"/>
    </source>
</evidence>
<dbReference type="EMBL" id="CM001748">
    <property type="protein sequence ID" value="KJB59535.1"/>
    <property type="molecule type" value="Genomic_DNA"/>
</dbReference>
<organism evidence="14 15">
    <name type="scientific">Gossypium raimondii</name>
    <name type="common">Peruvian cotton</name>
    <name type="synonym">Gossypium klotzschianum subsp. raimondii</name>
    <dbReference type="NCBI Taxonomy" id="29730"/>
    <lineage>
        <taxon>Eukaryota</taxon>
        <taxon>Viridiplantae</taxon>
        <taxon>Streptophyta</taxon>
        <taxon>Embryophyta</taxon>
        <taxon>Tracheophyta</taxon>
        <taxon>Spermatophyta</taxon>
        <taxon>Magnoliopsida</taxon>
        <taxon>eudicotyledons</taxon>
        <taxon>Gunneridae</taxon>
        <taxon>Pentapetalae</taxon>
        <taxon>rosids</taxon>
        <taxon>malvids</taxon>
        <taxon>Malvales</taxon>
        <taxon>Malvaceae</taxon>
        <taxon>Malvoideae</taxon>
        <taxon>Gossypium</taxon>
    </lineage>
</organism>
<keyword evidence="8" id="KW-0010">Activator</keyword>
<dbReference type="InterPro" id="IPR003441">
    <property type="entry name" value="NAC-dom"/>
</dbReference>
<evidence type="ECO:0000256" key="8">
    <source>
        <dbReference type="ARBA" id="ARBA00023159"/>
    </source>
</evidence>
<dbReference type="Gene3D" id="2.170.150.80">
    <property type="entry name" value="NAC domain"/>
    <property type="match status" value="1"/>
</dbReference>
<evidence type="ECO:0000256" key="9">
    <source>
        <dbReference type="ARBA" id="ARBA00023163"/>
    </source>
</evidence>
<evidence type="ECO:0000256" key="5">
    <source>
        <dbReference type="ARBA" id="ARBA00023015"/>
    </source>
</evidence>
<dbReference type="FunFam" id="2.170.150.80:FF:000002">
    <property type="entry name" value="Nac domain-containing protein 86"/>
    <property type="match status" value="1"/>
</dbReference>
<evidence type="ECO:0000259" key="13">
    <source>
        <dbReference type="PROSITE" id="PS51005"/>
    </source>
</evidence>
<feature type="domain" description="NAC" evidence="13">
    <location>
        <begin position="20"/>
        <end position="170"/>
    </location>
</feature>
<dbReference type="PANTHER" id="PTHR31744">
    <property type="entry name" value="PROTEIN CUP-SHAPED COTYLEDON 2-RELATED"/>
    <property type="match status" value="1"/>
</dbReference>
<evidence type="ECO:0000313" key="15">
    <source>
        <dbReference type="Proteomes" id="UP000032304"/>
    </source>
</evidence>
<accession>A0A0D2UUA3</accession>
<feature type="region of interest" description="Disordered" evidence="11">
    <location>
        <begin position="291"/>
        <end position="313"/>
    </location>
</feature>
<feature type="transmembrane region" description="Helical" evidence="12">
    <location>
        <begin position="597"/>
        <end position="620"/>
    </location>
</feature>
<keyword evidence="15" id="KW-1185">Reference proteome</keyword>
<evidence type="ECO:0000256" key="1">
    <source>
        <dbReference type="ARBA" id="ARBA00004123"/>
    </source>
</evidence>
<dbReference type="AlphaFoldDB" id="A0A0D2UUA3"/>
<keyword evidence="5" id="KW-0805">Transcription regulation</keyword>
<feature type="compositionally biased region" description="Polar residues" evidence="11">
    <location>
        <begin position="292"/>
        <end position="302"/>
    </location>
</feature>
<evidence type="ECO:0000256" key="10">
    <source>
        <dbReference type="ARBA" id="ARBA00023242"/>
    </source>
</evidence>
<dbReference type="Gramene" id="KJB59535">
    <property type="protein sequence ID" value="KJB59535"/>
    <property type="gene ID" value="B456_009G260000"/>
</dbReference>
<evidence type="ECO:0000256" key="7">
    <source>
        <dbReference type="ARBA" id="ARBA00023136"/>
    </source>
</evidence>
<dbReference type="GO" id="GO:0000976">
    <property type="term" value="F:transcription cis-regulatory region binding"/>
    <property type="evidence" value="ECO:0007669"/>
    <property type="project" value="UniProtKB-ARBA"/>
</dbReference>
<keyword evidence="7 12" id="KW-0472">Membrane</keyword>
<dbReference type="Pfam" id="PF02365">
    <property type="entry name" value="NAM"/>
    <property type="match status" value="1"/>
</dbReference>
<comment type="subcellular location">
    <subcellularLocation>
        <location evidence="2">Membrane</location>
        <topology evidence="2">Single-pass membrane protein</topology>
    </subcellularLocation>
    <subcellularLocation>
        <location evidence="1">Nucleus</location>
    </subcellularLocation>
</comment>
<dbReference type="GO" id="GO:0006355">
    <property type="term" value="P:regulation of DNA-templated transcription"/>
    <property type="evidence" value="ECO:0007669"/>
    <property type="project" value="InterPro"/>
</dbReference>
<evidence type="ECO:0000256" key="3">
    <source>
        <dbReference type="ARBA" id="ARBA00022692"/>
    </source>
</evidence>
<dbReference type="PROSITE" id="PS51005">
    <property type="entry name" value="NAC"/>
    <property type="match status" value="1"/>
</dbReference>
<dbReference type="GO" id="GO:0005634">
    <property type="term" value="C:nucleus"/>
    <property type="evidence" value="ECO:0007669"/>
    <property type="project" value="UniProtKB-SubCell"/>
</dbReference>
<name>A0A0D2UUA3_GOSRA</name>
<keyword evidence="4 12" id="KW-1133">Transmembrane helix</keyword>
<evidence type="ECO:0000256" key="2">
    <source>
        <dbReference type="ARBA" id="ARBA00004167"/>
    </source>
</evidence>
<protein>
    <recommendedName>
        <fullName evidence="13">NAC domain-containing protein</fullName>
    </recommendedName>
</protein>
<dbReference type="Proteomes" id="UP000032304">
    <property type="component" value="Chromosome 9"/>
</dbReference>
<dbReference type="SUPFAM" id="SSF101941">
    <property type="entry name" value="NAC domain"/>
    <property type="match status" value="1"/>
</dbReference>
<keyword evidence="10" id="KW-0539">Nucleus</keyword>
<dbReference type="PANTHER" id="PTHR31744:SF216">
    <property type="entry name" value="NAC TRANSCRIPTION FACTOR"/>
    <property type="match status" value="1"/>
</dbReference>
<gene>
    <name evidence="14" type="ORF">B456_009G260000</name>
</gene>
<evidence type="ECO:0000256" key="11">
    <source>
        <dbReference type="SAM" id="MobiDB-lite"/>
    </source>
</evidence>
<keyword evidence="3 12" id="KW-0812">Transmembrane</keyword>
<evidence type="ECO:0000256" key="4">
    <source>
        <dbReference type="ARBA" id="ARBA00022989"/>
    </source>
</evidence>
<keyword evidence="9" id="KW-0804">Transcription</keyword>
<keyword evidence="6" id="KW-0238">DNA-binding</keyword>
<dbReference type="InterPro" id="IPR036093">
    <property type="entry name" value="NAC_dom_sf"/>
</dbReference>
<sequence>MTVAAKAATTGSCFGEDQVWPPGFRFHPTDEELVLYYLKRKICRRKLKLDIIRETDVYKWDPEELPAQSILKSGDRQWFFFSPRDRKYPNAARSNRATGHGYWKATGKDRTVTCNSRTVGVKKTLVFYRGRAPIGERTDWVMHEYTLDEEELKRCQNVKDYYALYKLYKKSGPGPKNGEQYGAPFKEEEWADEEYASKAVDVITPVKHPNEAFPDDVEKAKNQIQSPLNDIEEFMRQFAAEPALPQPQAHFDNILPRLAGEEEIQSTLLDTSPRDVLLPKPVEVVHDHASFELSQSPTSRLQLQEAPEDASVSDQFEQIPQICEEDFLEIDDLTSNVEKPAENGLQFNDWDGLGEFDLYHDAAMFLQDIGPIEQGIVPFSYTENMINQVSYPLEPQLQHQSNTYHMDQELQFQLNGTGVDEQLQLQSNAFGNNQQVQSQLNTIGDNQPQLNAFEDGILNQVDYHLPFQSFGNEMERQLQMDQINGSIWINDQSGDVFTPSGSNLGNASSSSGLVYNGNNQDEGDKNGEGASRFSTAVWSFVDSIPTTPASASESPSVNRAFERMSSFSRLRMNVRNTNALTVNGGTTARRRSRNKGFFFFSILGALCAILWFLIGMVRVVRSSISS</sequence>
<dbReference type="GO" id="GO:0016020">
    <property type="term" value="C:membrane"/>
    <property type="evidence" value="ECO:0007669"/>
    <property type="project" value="UniProtKB-SubCell"/>
</dbReference>
<evidence type="ECO:0000313" key="14">
    <source>
        <dbReference type="EMBL" id="KJB59535.1"/>
    </source>
</evidence>
<evidence type="ECO:0000256" key="6">
    <source>
        <dbReference type="ARBA" id="ARBA00023125"/>
    </source>
</evidence>
<proteinExistence type="predicted"/>
<reference evidence="14 15" key="1">
    <citation type="journal article" date="2012" name="Nature">
        <title>Repeated polyploidization of Gossypium genomes and the evolution of spinnable cotton fibres.</title>
        <authorList>
            <person name="Paterson A.H."/>
            <person name="Wendel J.F."/>
            <person name="Gundlach H."/>
            <person name="Guo H."/>
            <person name="Jenkins J."/>
            <person name="Jin D."/>
            <person name="Llewellyn D."/>
            <person name="Showmaker K.C."/>
            <person name="Shu S."/>
            <person name="Udall J."/>
            <person name="Yoo M.J."/>
            <person name="Byers R."/>
            <person name="Chen W."/>
            <person name="Doron-Faigenboim A."/>
            <person name="Duke M.V."/>
            <person name="Gong L."/>
            <person name="Grimwood J."/>
            <person name="Grover C."/>
            <person name="Grupp K."/>
            <person name="Hu G."/>
            <person name="Lee T.H."/>
            <person name="Li J."/>
            <person name="Lin L."/>
            <person name="Liu T."/>
            <person name="Marler B.S."/>
            <person name="Page J.T."/>
            <person name="Roberts A.W."/>
            <person name="Romanel E."/>
            <person name="Sanders W.S."/>
            <person name="Szadkowski E."/>
            <person name="Tan X."/>
            <person name="Tang H."/>
            <person name="Xu C."/>
            <person name="Wang J."/>
            <person name="Wang Z."/>
            <person name="Zhang D."/>
            <person name="Zhang L."/>
            <person name="Ashrafi H."/>
            <person name="Bedon F."/>
            <person name="Bowers J.E."/>
            <person name="Brubaker C.L."/>
            <person name="Chee P.W."/>
            <person name="Das S."/>
            <person name="Gingle A.R."/>
            <person name="Haigler C.H."/>
            <person name="Harker D."/>
            <person name="Hoffmann L.V."/>
            <person name="Hovav R."/>
            <person name="Jones D.C."/>
            <person name="Lemke C."/>
            <person name="Mansoor S."/>
            <person name="ur Rahman M."/>
            <person name="Rainville L.N."/>
            <person name="Rambani A."/>
            <person name="Reddy U.K."/>
            <person name="Rong J.K."/>
            <person name="Saranga Y."/>
            <person name="Scheffler B.E."/>
            <person name="Scheffler J.A."/>
            <person name="Stelly D.M."/>
            <person name="Triplett B.A."/>
            <person name="Van Deynze A."/>
            <person name="Vaslin M.F."/>
            <person name="Waghmare V.N."/>
            <person name="Walford S.A."/>
            <person name="Wright R.J."/>
            <person name="Zaki E.A."/>
            <person name="Zhang T."/>
            <person name="Dennis E.S."/>
            <person name="Mayer K.F."/>
            <person name="Peterson D.G."/>
            <person name="Rokhsar D.S."/>
            <person name="Wang X."/>
            <person name="Schmutz J."/>
        </authorList>
    </citation>
    <scope>NUCLEOTIDE SEQUENCE [LARGE SCALE GENOMIC DNA]</scope>
</reference>